<comment type="caution">
    <text evidence="2">The sequence shown here is derived from an EMBL/GenBank/DDBJ whole genome shotgun (WGS) entry which is preliminary data.</text>
</comment>
<gene>
    <name evidence="2" type="ORF">BC952_1540</name>
</gene>
<reference evidence="2 3" key="1">
    <citation type="submission" date="2018-10" db="EMBL/GenBank/DDBJ databases">
        <title>Genomic Encyclopedia of Archaeal and Bacterial Type Strains, Phase II (KMG-II): from individual species to whole genera.</title>
        <authorList>
            <person name="Goeker M."/>
        </authorList>
    </citation>
    <scope>NUCLEOTIDE SEQUENCE [LARGE SCALE GENOMIC DNA]</scope>
    <source>
        <strain evidence="2 3">DSM 15094</strain>
    </source>
</reference>
<dbReference type="OrthoDB" id="680877at2"/>
<keyword evidence="3" id="KW-1185">Reference proteome</keyword>
<dbReference type="RefSeq" id="WP_121364870.1">
    <property type="nucleotide sequence ID" value="NZ_RBXA01000001.1"/>
</dbReference>
<evidence type="ECO:0000313" key="2">
    <source>
        <dbReference type="EMBL" id="RKS95835.1"/>
    </source>
</evidence>
<dbReference type="Proteomes" id="UP000280091">
    <property type="component" value="Unassembled WGS sequence"/>
</dbReference>
<dbReference type="AlphaFoldDB" id="A0A495S7J2"/>
<feature type="compositionally biased region" description="Basic and acidic residues" evidence="1">
    <location>
        <begin position="39"/>
        <end position="52"/>
    </location>
</feature>
<dbReference type="EMBL" id="RBXA01000001">
    <property type="protein sequence ID" value="RKS95835.1"/>
    <property type="molecule type" value="Genomic_DNA"/>
</dbReference>
<feature type="region of interest" description="Disordered" evidence="1">
    <location>
        <begin position="1"/>
        <end position="124"/>
    </location>
</feature>
<organism evidence="2 3">
    <name type="scientific">Flavobacterium limicola</name>
    <dbReference type="NCBI Taxonomy" id="180441"/>
    <lineage>
        <taxon>Bacteria</taxon>
        <taxon>Pseudomonadati</taxon>
        <taxon>Bacteroidota</taxon>
        <taxon>Flavobacteriia</taxon>
        <taxon>Flavobacteriales</taxon>
        <taxon>Flavobacteriaceae</taxon>
        <taxon>Flavobacterium</taxon>
    </lineage>
</organism>
<evidence type="ECO:0000313" key="3">
    <source>
        <dbReference type="Proteomes" id="UP000280091"/>
    </source>
</evidence>
<feature type="compositionally biased region" description="Polar residues" evidence="1">
    <location>
        <begin position="114"/>
        <end position="124"/>
    </location>
</feature>
<evidence type="ECO:0000256" key="1">
    <source>
        <dbReference type="SAM" id="MobiDB-lite"/>
    </source>
</evidence>
<feature type="compositionally biased region" description="Acidic residues" evidence="1">
    <location>
        <begin position="85"/>
        <end position="99"/>
    </location>
</feature>
<protein>
    <submittedName>
        <fullName evidence="2">Uncharacterized protein</fullName>
    </submittedName>
</protein>
<name>A0A495S7J2_9FLAO</name>
<feature type="compositionally biased region" description="Basic and acidic residues" evidence="1">
    <location>
        <begin position="1"/>
        <end position="13"/>
    </location>
</feature>
<sequence length="124" mass="13970">MNNRNDKLNFDKRKPGKKDKNKLPDSLLYPPSEDIYSQFKKESDIDPEDISKNKVPVEINNVTELNEKNFEEDVSGGDLDVPGSELDDDKENSGNEDEENNHYSIGGDDHNNLEENTGSKSGQV</sequence>
<accession>A0A495S7J2</accession>
<proteinExistence type="predicted"/>